<organism evidence="4">
    <name type="scientific">Micromonas pusilla</name>
    <name type="common">Picoplanktonic green alga</name>
    <name type="synonym">Chromulina pusilla</name>
    <dbReference type="NCBI Taxonomy" id="38833"/>
    <lineage>
        <taxon>Eukaryota</taxon>
        <taxon>Viridiplantae</taxon>
        <taxon>Chlorophyta</taxon>
        <taxon>Mamiellophyceae</taxon>
        <taxon>Mamiellales</taxon>
        <taxon>Mamiellaceae</taxon>
        <taxon>Micromonas</taxon>
    </lineage>
</organism>
<dbReference type="AlphaFoldDB" id="A0A7S0IGX5"/>
<feature type="signal peptide" evidence="2">
    <location>
        <begin position="1"/>
        <end position="19"/>
    </location>
</feature>
<proteinExistence type="predicted"/>
<evidence type="ECO:0000259" key="3">
    <source>
        <dbReference type="Pfam" id="PF14588"/>
    </source>
</evidence>
<feature type="region of interest" description="Disordered" evidence="1">
    <location>
        <begin position="28"/>
        <end position="62"/>
    </location>
</feature>
<dbReference type="PANTHER" id="PTHR43760:SF1">
    <property type="entry name" value="ENDORIBONUCLEASE L-PSP_CHORISMATE MUTASE-LIKE DOMAIN-CONTAINING PROTEIN"/>
    <property type="match status" value="1"/>
</dbReference>
<feature type="compositionally biased region" description="Basic residues" evidence="1">
    <location>
        <begin position="37"/>
        <end position="60"/>
    </location>
</feature>
<protein>
    <recommendedName>
        <fullName evidence="3">Endoribonuclease L-PSP/chorismate mutase-like domain-containing protein</fullName>
    </recommendedName>
</protein>
<dbReference type="EMBL" id="HBEQ01011074">
    <property type="protein sequence ID" value="CAD8521469.1"/>
    <property type="molecule type" value="Transcribed_RNA"/>
</dbReference>
<dbReference type="PANTHER" id="PTHR43760">
    <property type="entry name" value="ENDORIBONUCLEASE-RELATED"/>
    <property type="match status" value="1"/>
</dbReference>
<gene>
    <name evidence="4" type="ORF">MCOM1403_LOCUS8899</name>
</gene>
<sequence>MTNAVLVALASASFTAASGAALTHIRARRNPSAARLHSPRSPKTSTHHRHHRHRHRHIRTHAASPEIEALRVKPGWHPDGSPEERVEQLGLELDGRCATNPAGVFYPVVLVGNLAYVSGQVPRRTDGSLIVGKCGDDIGDEEAVDAARVVGLTMLATMRQQFGSLDHIERVVKVNGFVNCTLEYTKQPAVVNGLANLFIDVFGPAGKSSRSAVGSSGLPLGVPVECEAIVELKSTN</sequence>
<keyword evidence="2" id="KW-0732">Signal</keyword>
<evidence type="ECO:0000256" key="1">
    <source>
        <dbReference type="SAM" id="MobiDB-lite"/>
    </source>
</evidence>
<feature type="domain" description="Endoribonuclease L-PSP/chorismate mutase-like" evidence="3">
    <location>
        <begin position="85"/>
        <end position="220"/>
    </location>
</feature>
<dbReference type="CDD" id="cd02199">
    <property type="entry name" value="YjgF_YER057c_UK114_like_1"/>
    <property type="match status" value="1"/>
</dbReference>
<reference evidence="4" key="1">
    <citation type="submission" date="2021-01" db="EMBL/GenBank/DDBJ databases">
        <authorList>
            <person name="Corre E."/>
            <person name="Pelletier E."/>
            <person name="Niang G."/>
            <person name="Scheremetjew M."/>
            <person name="Finn R."/>
            <person name="Kale V."/>
            <person name="Holt S."/>
            <person name="Cochrane G."/>
            <person name="Meng A."/>
            <person name="Brown T."/>
            <person name="Cohen L."/>
        </authorList>
    </citation>
    <scope>NUCLEOTIDE SEQUENCE</scope>
    <source>
        <strain evidence="4">CCMP1723</strain>
    </source>
</reference>
<dbReference type="Pfam" id="PF14588">
    <property type="entry name" value="YjgF_endoribonc"/>
    <property type="match status" value="1"/>
</dbReference>
<dbReference type="InterPro" id="IPR035959">
    <property type="entry name" value="RutC-like_sf"/>
</dbReference>
<dbReference type="Gene3D" id="3.30.1330.40">
    <property type="entry name" value="RutC-like"/>
    <property type="match status" value="1"/>
</dbReference>
<dbReference type="SUPFAM" id="SSF55298">
    <property type="entry name" value="YjgF-like"/>
    <property type="match status" value="1"/>
</dbReference>
<feature type="chain" id="PRO_5031286883" description="Endoribonuclease L-PSP/chorismate mutase-like domain-containing protein" evidence="2">
    <location>
        <begin position="20"/>
        <end position="236"/>
    </location>
</feature>
<evidence type="ECO:0000256" key="2">
    <source>
        <dbReference type="SAM" id="SignalP"/>
    </source>
</evidence>
<accession>A0A7S0IGX5</accession>
<name>A0A7S0IGX5_MICPS</name>
<dbReference type="InterPro" id="IPR013813">
    <property type="entry name" value="Endoribo_LPSP/chorism_mut-like"/>
</dbReference>
<evidence type="ECO:0000313" key="4">
    <source>
        <dbReference type="EMBL" id="CAD8521469.1"/>
    </source>
</evidence>